<dbReference type="Pfam" id="PF04542">
    <property type="entry name" value="Sigma70_r2"/>
    <property type="match status" value="1"/>
</dbReference>
<dbReference type="InterPro" id="IPR014284">
    <property type="entry name" value="RNA_pol_sigma-70_dom"/>
</dbReference>
<evidence type="ECO:0000256" key="4">
    <source>
        <dbReference type="ARBA" id="ARBA00023163"/>
    </source>
</evidence>
<dbReference type="Gene3D" id="1.10.10.10">
    <property type="entry name" value="Winged helix-like DNA-binding domain superfamily/Winged helix DNA-binding domain"/>
    <property type="match status" value="1"/>
</dbReference>
<dbReference type="InterPro" id="IPR013249">
    <property type="entry name" value="RNA_pol_sigma70_r4_t2"/>
</dbReference>
<geneLocation type="plasmid" evidence="7 8">
    <name>NT26_p1</name>
</geneLocation>
<keyword evidence="7" id="KW-0614">Plasmid</keyword>
<evidence type="ECO:0000256" key="1">
    <source>
        <dbReference type="ARBA" id="ARBA00010641"/>
    </source>
</evidence>
<dbReference type="AlphaFoldDB" id="L0NM62"/>
<comment type="similarity">
    <text evidence="1">Belongs to the sigma-70 factor family. ECF subfamily.</text>
</comment>
<dbReference type="InterPro" id="IPR013324">
    <property type="entry name" value="RNA_pol_sigma_r3/r4-like"/>
</dbReference>
<accession>L0NM62</accession>
<keyword evidence="2" id="KW-0805">Transcription regulation</keyword>
<dbReference type="Proteomes" id="UP000010792">
    <property type="component" value="Plasmid NT26_p1"/>
</dbReference>
<reference evidence="7 8" key="1">
    <citation type="journal article" date="2013" name="Genome Biol. Evol.">
        <title>Life in an arsenic-containing gold mine: genome and physiology of the autotrophic arsenite-oxidizing bacterium rhizobium sp. NT-26.</title>
        <authorList>
            <person name="Andres J."/>
            <person name="Arsene-Ploetze F."/>
            <person name="Barbe V."/>
            <person name="Brochier-Armanet C."/>
            <person name="Cleiss-Arnold J."/>
            <person name="Coppee J.Y."/>
            <person name="Dillies M.A."/>
            <person name="Geist"/>
            <person name="L"/>
            <person name="Joublin A."/>
            <person name="Koechler S."/>
            <person name="Lassalle F."/>
            <person name="Marchal M."/>
            <person name="Medigue C."/>
            <person name="Muller D."/>
            <person name="Nesme X."/>
            <person name="Plewniak F."/>
            <person name="Proux C."/>
            <person name="Ramirez-Bahena M.H."/>
            <person name="Schenowitz C."/>
            <person name="Sismeiro O."/>
            <person name="Vallenet D."/>
            <person name="Santini J.M."/>
            <person name="Bertin P.N."/>
        </authorList>
    </citation>
    <scope>NUCLEOTIDE SEQUENCE [LARGE SCALE GENOMIC DNA]</scope>
    <source>
        <strain evidence="7 8">NT-26</strain>
        <plasmid evidence="7 8">NT26_p1</plasmid>
    </source>
</reference>
<dbReference type="Pfam" id="PF08281">
    <property type="entry name" value="Sigma70_r4_2"/>
    <property type="match status" value="1"/>
</dbReference>
<dbReference type="EMBL" id="FO082821">
    <property type="protein sequence ID" value="CCF22163.1"/>
    <property type="molecule type" value="Genomic_DNA"/>
</dbReference>
<name>L0NM62_9HYPH</name>
<dbReference type="InterPro" id="IPR039425">
    <property type="entry name" value="RNA_pol_sigma-70-like"/>
</dbReference>
<evidence type="ECO:0000256" key="2">
    <source>
        <dbReference type="ARBA" id="ARBA00023015"/>
    </source>
</evidence>
<evidence type="ECO:0000259" key="6">
    <source>
        <dbReference type="Pfam" id="PF08281"/>
    </source>
</evidence>
<feature type="domain" description="RNA polymerase sigma factor 70 region 4 type 2" evidence="6">
    <location>
        <begin position="113"/>
        <end position="161"/>
    </location>
</feature>
<organism evidence="7 8">
    <name type="scientific">Pseudorhizobium banfieldiae</name>
    <dbReference type="NCBI Taxonomy" id="1125847"/>
    <lineage>
        <taxon>Bacteria</taxon>
        <taxon>Pseudomonadati</taxon>
        <taxon>Pseudomonadota</taxon>
        <taxon>Alphaproteobacteria</taxon>
        <taxon>Hyphomicrobiales</taxon>
        <taxon>Rhizobiaceae</taxon>
        <taxon>Rhizobium/Agrobacterium group</taxon>
        <taxon>Pseudorhizobium</taxon>
    </lineage>
</organism>
<dbReference type="InterPro" id="IPR007627">
    <property type="entry name" value="RNA_pol_sigma70_r2"/>
</dbReference>
<dbReference type="PANTHER" id="PTHR43133:SF63">
    <property type="entry name" value="RNA POLYMERASE SIGMA FACTOR FECI-RELATED"/>
    <property type="match status" value="1"/>
</dbReference>
<feature type="domain" description="RNA polymerase sigma-70 region 2" evidence="5">
    <location>
        <begin position="14"/>
        <end position="76"/>
    </location>
</feature>
<dbReference type="PANTHER" id="PTHR43133">
    <property type="entry name" value="RNA POLYMERASE ECF-TYPE SIGMA FACTO"/>
    <property type="match status" value="1"/>
</dbReference>
<dbReference type="SUPFAM" id="SSF88659">
    <property type="entry name" value="Sigma3 and sigma4 domains of RNA polymerase sigma factors"/>
    <property type="match status" value="1"/>
</dbReference>
<protein>
    <submittedName>
        <fullName evidence="7">Sigma factor</fullName>
    </submittedName>
</protein>
<evidence type="ECO:0000259" key="5">
    <source>
        <dbReference type="Pfam" id="PF04542"/>
    </source>
</evidence>
<dbReference type="Gene3D" id="1.10.1740.10">
    <property type="match status" value="1"/>
</dbReference>
<keyword evidence="4" id="KW-0804">Transcription</keyword>
<dbReference type="GO" id="GO:0016987">
    <property type="term" value="F:sigma factor activity"/>
    <property type="evidence" value="ECO:0007669"/>
    <property type="project" value="UniProtKB-KW"/>
</dbReference>
<dbReference type="InterPro" id="IPR036388">
    <property type="entry name" value="WH-like_DNA-bd_sf"/>
</dbReference>
<dbReference type="InterPro" id="IPR013325">
    <property type="entry name" value="RNA_pol_sigma_r2"/>
</dbReference>
<evidence type="ECO:0000256" key="3">
    <source>
        <dbReference type="ARBA" id="ARBA00023082"/>
    </source>
</evidence>
<dbReference type="KEGG" id="rht:NT26_p10138"/>
<dbReference type="NCBIfam" id="TIGR02937">
    <property type="entry name" value="sigma70-ECF"/>
    <property type="match status" value="1"/>
</dbReference>
<dbReference type="GO" id="GO:0003677">
    <property type="term" value="F:DNA binding"/>
    <property type="evidence" value="ECO:0007669"/>
    <property type="project" value="InterPro"/>
</dbReference>
<evidence type="ECO:0000313" key="8">
    <source>
        <dbReference type="Proteomes" id="UP000010792"/>
    </source>
</evidence>
<keyword evidence="3" id="KW-0731">Sigma factor</keyword>
<proteinExistence type="inferred from homology"/>
<keyword evidence="8" id="KW-1185">Reference proteome</keyword>
<evidence type="ECO:0000313" key="7">
    <source>
        <dbReference type="EMBL" id="CCF22163.1"/>
    </source>
</evidence>
<sequence>MSVQVQQQDGWYLVHRSALIDYASSILRSREAAEDIVQEAYLRLAPERAATLGTAHRVSYLYRIVRNLALDALKRRGIERRGHCDDPPFWILPQPVETPEQTIILRDQAEVAAAALARLPEDVRIAVQMYRHGGHTLQEVASHLGVSVATAHRYVRDAMVKIAVALDEEVR</sequence>
<dbReference type="OrthoDB" id="9794372at2"/>
<dbReference type="GO" id="GO:0006352">
    <property type="term" value="P:DNA-templated transcription initiation"/>
    <property type="evidence" value="ECO:0007669"/>
    <property type="project" value="InterPro"/>
</dbReference>
<gene>
    <name evidence="7" type="primary">pfrI</name>
    <name evidence="7" type="ORF">NT26_p10138</name>
</gene>
<dbReference type="SUPFAM" id="SSF88946">
    <property type="entry name" value="Sigma2 domain of RNA polymerase sigma factors"/>
    <property type="match status" value="1"/>
</dbReference>
<dbReference type="RefSeq" id="WP_052642629.1">
    <property type="nucleotide sequence ID" value="NZ_FO082821.1"/>
</dbReference>